<evidence type="ECO:0000313" key="2">
    <source>
        <dbReference type="Proteomes" id="UP000189055"/>
    </source>
</evidence>
<proteinExistence type="predicted"/>
<geneLocation type="plasmid" evidence="2">
    <name>pac1084_1</name>
</geneLocation>
<reference evidence="1 2" key="1">
    <citation type="submission" date="2016-03" db="EMBL/GenBank/DDBJ databases">
        <title>Acetic acid bacteria sequencing.</title>
        <authorList>
            <person name="Brandt J."/>
            <person name="Jakob F."/>
            <person name="Vogel R.F."/>
        </authorList>
    </citation>
    <scope>NUCLEOTIDE SEQUENCE [LARGE SCALE GENOMIC DNA]</scope>
    <source>
        <strain evidence="1 2">TMW2.1084</strain>
        <plasmid evidence="2">pac1084_1</plasmid>
    </source>
</reference>
<keyword evidence="1" id="KW-0614">Plasmid</keyword>
<dbReference type="Proteomes" id="UP000189055">
    <property type="component" value="Plasmid pAC1084_1"/>
</dbReference>
<organism evidence="1 2">
    <name type="scientific">Acetobacter persici</name>
    <dbReference type="NCBI Taxonomy" id="1076596"/>
    <lineage>
        <taxon>Bacteria</taxon>
        <taxon>Pseudomonadati</taxon>
        <taxon>Pseudomonadota</taxon>
        <taxon>Alphaproteobacteria</taxon>
        <taxon>Acetobacterales</taxon>
        <taxon>Acetobacteraceae</taxon>
        <taxon>Acetobacter</taxon>
    </lineage>
</organism>
<name>A0A1U9LJK1_9PROT</name>
<gene>
    <name evidence="1" type="ORF">A0U91_16350</name>
</gene>
<dbReference type="AlphaFoldDB" id="A0A1U9LJK1"/>
<protein>
    <submittedName>
        <fullName evidence="1">Uncharacterized protein</fullName>
    </submittedName>
</protein>
<dbReference type="EMBL" id="CP014688">
    <property type="protein sequence ID" value="AQT06578.1"/>
    <property type="molecule type" value="Genomic_DNA"/>
</dbReference>
<accession>A0A1U9LJK1</accession>
<dbReference type="KEGG" id="aper:A0U91_16350"/>
<sequence length="75" mass="8478">MRDKIANAKNDAVIMASVPGSVGQLTEALKNARVAEKIPEGDYVRDAYNAIQRLKRARKIRFHHGNGIWREYLKG</sequence>
<evidence type="ECO:0000313" key="1">
    <source>
        <dbReference type="EMBL" id="AQT06578.1"/>
    </source>
</evidence>